<dbReference type="RefSeq" id="WP_110673149.1">
    <property type="nucleotide sequence ID" value="NZ_PYBW01000153.1"/>
</dbReference>
<evidence type="ECO:0000256" key="2">
    <source>
        <dbReference type="ARBA" id="ARBA00009773"/>
    </source>
</evidence>
<proteinExistence type="inferred from homology"/>
<feature type="transmembrane region" description="Helical" evidence="8">
    <location>
        <begin position="252"/>
        <end position="276"/>
    </location>
</feature>
<dbReference type="PANTHER" id="PTHR21716">
    <property type="entry name" value="TRANSMEMBRANE PROTEIN"/>
    <property type="match status" value="1"/>
</dbReference>
<feature type="transmembrane region" description="Helical" evidence="8">
    <location>
        <begin position="76"/>
        <end position="97"/>
    </location>
</feature>
<evidence type="ECO:0000313" key="9">
    <source>
        <dbReference type="EMBL" id="PYC67375.1"/>
    </source>
</evidence>
<comment type="subcellular location">
    <subcellularLocation>
        <location evidence="1">Cell membrane</location>
        <topology evidence="1">Multi-pass membrane protein</topology>
    </subcellularLocation>
</comment>
<evidence type="ECO:0000256" key="3">
    <source>
        <dbReference type="ARBA" id="ARBA00022448"/>
    </source>
</evidence>
<keyword evidence="10" id="KW-1185">Reference proteome</keyword>
<dbReference type="EMBL" id="PYBW01000153">
    <property type="protein sequence ID" value="PYC67375.1"/>
    <property type="molecule type" value="Genomic_DNA"/>
</dbReference>
<comment type="similarity">
    <text evidence="2">Belongs to the autoinducer-2 exporter (AI-2E) (TC 2.A.86) family.</text>
</comment>
<keyword evidence="3" id="KW-0813">Transport</keyword>
<gene>
    <name evidence="9" type="ORF">C7C46_30365</name>
</gene>
<dbReference type="InterPro" id="IPR002549">
    <property type="entry name" value="AI-2E-like"/>
</dbReference>
<keyword evidence="5 8" id="KW-0812">Transmembrane</keyword>
<evidence type="ECO:0000313" key="10">
    <source>
        <dbReference type="Proteomes" id="UP000248039"/>
    </source>
</evidence>
<protein>
    <submittedName>
        <fullName evidence="9">AI-2E family transporter</fullName>
    </submittedName>
</protein>
<evidence type="ECO:0000256" key="4">
    <source>
        <dbReference type="ARBA" id="ARBA00022475"/>
    </source>
</evidence>
<evidence type="ECO:0000256" key="1">
    <source>
        <dbReference type="ARBA" id="ARBA00004651"/>
    </source>
</evidence>
<organism evidence="9 10">
    <name type="scientific">Streptomyces tateyamensis</name>
    <dbReference type="NCBI Taxonomy" id="565073"/>
    <lineage>
        <taxon>Bacteria</taxon>
        <taxon>Bacillati</taxon>
        <taxon>Actinomycetota</taxon>
        <taxon>Actinomycetes</taxon>
        <taxon>Kitasatosporales</taxon>
        <taxon>Streptomycetaceae</taxon>
        <taxon>Streptomyces</taxon>
    </lineage>
</organism>
<dbReference type="Pfam" id="PF01594">
    <property type="entry name" value="AI-2E_transport"/>
    <property type="match status" value="1"/>
</dbReference>
<keyword evidence="7 8" id="KW-0472">Membrane</keyword>
<feature type="transmembrane region" description="Helical" evidence="8">
    <location>
        <begin position="316"/>
        <end position="346"/>
    </location>
</feature>
<dbReference type="OrthoDB" id="9784366at2"/>
<feature type="transmembrane region" description="Helical" evidence="8">
    <location>
        <begin position="166"/>
        <end position="184"/>
    </location>
</feature>
<evidence type="ECO:0000256" key="7">
    <source>
        <dbReference type="ARBA" id="ARBA00023136"/>
    </source>
</evidence>
<dbReference type="PANTHER" id="PTHR21716:SF53">
    <property type="entry name" value="PERMEASE PERM-RELATED"/>
    <property type="match status" value="1"/>
</dbReference>
<dbReference type="Proteomes" id="UP000248039">
    <property type="component" value="Unassembled WGS sequence"/>
</dbReference>
<reference evidence="9 10" key="1">
    <citation type="submission" date="2018-03" db="EMBL/GenBank/DDBJ databases">
        <title>Bioinformatic expansion and discovery of thiopeptide antibiotics.</title>
        <authorList>
            <person name="Schwalen C.J."/>
            <person name="Hudson G.A."/>
            <person name="Mitchell D.A."/>
        </authorList>
    </citation>
    <scope>NUCLEOTIDE SEQUENCE [LARGE SCALE GENOMIC DNA]</scope>
    <source>
        <strain evidence="9 10">ATCC 21389</strain>
    </source>
</reference>
<dbReference type="AlphaFoldDB" id="A0A2V4N5H2"/>
<feature type="transmembrane region" description="Helical" evidence="8">
    <location>
        <begin position="44"/>
        <end position="64"/>
    </location>
</feature>
<dbReference type="GO" id="GO:0005886">
    <property type="term" value="C:plasma membrane"/>
    <property type="evidence" value="ECO:0007669"/>
    <property type="project" value="UniProtKB-SubCell"/>
</dbReference>
<accession>A0A2V4N5H2</accession>
<evidence type="ECO:0000256" key="6">
    <source>
        <dbReference type="ARBA" id="ARBA00022989"/>
    </source>
</evidence>
<sequence length="369" mass="38364">MIRRPPRPTGAQVGPGLQKTAGYAWRLLVLAAALYVVLIVVGRLVLPVVAVFVALVITSMLRPVADLIARALPRAAAVAVTVVGSLLLVAGVLALLGESVASDWNGLVNEFRGGIGRIERWLEGPPFHVRAASATQLQNKLSAYLSSHRASLVNTAVNQAGKVVEVFTGAFLALFCSIFFIHSGDRMWLWAQRQLPRGARRTADRAARTAWRTFAGYTRGILIVAASNAVLVGIALLVLRVPLVAPLVVLEFFATLIPLIGSPIAMVIAAVVALAARGPVTAVIVLALIVVIGQIEGHVLHPLVLSWAVRIHPVAVALSVIAGGILGGVIGAVVAVPLVSVVWAMIGELRGDGDEAGGDAGGPAVTGPP</sequence>
<dbReference type="GO" id="GO:0055085">
    <property type="term" value="P:transmembrane transport"/>
    <property type="evidence" value="ECO:0007669"/>
    <property type="project" value="TreeGrafter"/>
</dbReference>
<keyword evidence="6 8" id="KW-1133">Transmembrane helix</keyword>
<feature type="transmembrane region" description="Helical" evidence="8">
    <location>
        <begin position="221"/>
        <end position="240"/>
    </location>
</feature>
<evidence type="ECO:0000256" key="5">
    <source>
        <dbReference type="ARBA" id="ARBA00022692"/>
    </source>
</evidence>
<evidence type="ECO:0000256" key="8">
    <source>
        <dbReference type="SAM" id="Phobius"/>
    </source>
</evidence>
<feature type="transmembrane region" description="Helical" evidence="8">
    <location>
        <begin position="283"/>
        <end position="304"/>
    </location>
</feature>
<keyword evidence="4" id="KW-1003">Cell membrane</keyword>
<comment type="caution">
    <text evidence="9">The sequence shown here is derived from an EMBL/GenBank/DDBJ whole genome shotgun (WGS) entry which is preliminary data.</text>
</comment>
<name>A0A2V4N5H2_9ACTN</name>